<dbReference type="Proteomes" id="UP000049983">
    <property type="component" value="Unassembled WGS sequence"/>
</dbReference>
<name>A0A0M6Z6K0_9HYPH</name>
<accession>A0A0M6Z6K0</accession>
<keyword evidence="2" id="KW-1185">Reference proteome</keyword>
<gene>
    <name evidence="1" type="ORF">LA5096_02437</name>
</gene>
<dbReference type="AlphaFoldDB" id="A0A0M6Z6K0"/>
<evidence type="ECO:0000313" key="2">
    <source>
        <dbReference type="Proteomes" id="UP000049983"/>
    </source>
</evidence>
<evidence type="ECO:0000313" key="1">
    <source>
        <dbReference type="EMBL" id="CTQ70233.1"/>
    </source>
</evidence>
<sequence>MPTCDQSDLPRILDFTAKIDEVRAWYDTLDGSLINGNFQHRLADIDGMTFSIWKTDAAMRKAAYGDGTH</sequence>
<dbReference type="EMBL" id="CXWC01000010">
    <property type="protein sequence ID" value="CTQ70233.1"/>
    <property type="molecule type" value="Genomic_DNA"/>
</dbReference>
<organism evidence="1 2">
    <name type="scientific">Roseibium album</name>
    <dbReference type="NCBI Taxonomy" id="311410"/>
    <lineage>
        <taxon>Bacteria</taxon>
        <taxon>Pseudomonadati</taxon>
        <taxon>Pseudomonadota</taxon>
        <taxon>Alphaproteobacteria</taxon>
        <taxon>Hyphomicrobiales</taxon>
        <taxon>Stappiaceae</taxon>
        <taxon>Roseibium</taxon>
    </lineage>
</organism>
<dbReference type="GeneID" id="97673587"/>
<evidence type="ECO:0008006" key="3">
    <source>
        <dbReference type="Google" id="ProtNLM"/>
    </source>
</evidence>
<dbReference type="OrthoDB" id="7854777at2"/>
<dbReference type="RefSeq" id="WP_144435935.1">
    <property type="nucleotide sequence ID" value="NZ_CXWA01000001.1"/>
</dbReference>
<reference evidence="2" key="1">
    <citation type="submission" date="2015-07" db="EMBL/GenBank/DDBJ databases">
        <authorList>
            <person name="Rodrigo-Torres Lidia"/>
            <person name="Arahal R.David."/>
        </authorList>
    </citation>
    <scope>NUCLEOTIDE SEQUENCE [LARGE SCALE GENOMIC DNA]</scope>
    <source>
        <strain evidence="2">CECT 5096</strain>
    </source>
</reference>
<proteinExistence type="predicted"/>
<protein>
    <recommendedName>
        <fullName evidence="3">ABM domain-containing protein</fullName>
    </recommendedName>
</protein>